<evidence type="ECO:0008006" key="3">
    <source>
        <dbReference type="Google" id="ProtNLM"/>
    </source>
</evidence>
<dbReference type="EMBL" id="JBFRYB010000001">
    <property type="protein sequence ID" value="MEX1664399.1"/>
    <property type="molecule type" value="Genomic_DNA"/>
</dbReference>
<evidence type="ECO:0000313" key="2">
    <source>
        <dbReference type="Proteomes" id="UP001557484"/>
    </source>
</evidence>
<dbReference type="RefSeq" id="WP_368374522.1">
    <property type="nucleotide sequence ID" value="NZ_JBFRYB010000001.1"/>
</dbReference>
<accession>A0ABV3TS20</accession>
<dbReference type="SUPFAM" id="SSF53756">
    <property type="entry name" value="UDP-Glycosyltransferase/glycogen phosphorylase"/>
    <property type="match status" value="1"/>
</dbReference>
<evidence type="ECO:0000313" key="1">
    <source>
        <dbReference type="EMBL" id="MEX1664399.1"/>
    </source>
</evidence>
<keyword evidence="2" id="KW-1185">Reference proteome</keyword>
<protein>
    <recommendedName>
        <fullName evidence="3">Glycosyl transferase family 1 domain-containing protein</fullName>
    </recommendedName>
</protein>
<dbReference type="Proteomes" id="UP001557484">
    <property type="component" value="Unassembled WGS sequence"/>
</dbReference>
<proteinExistence type="predicted"/>
<name>A0ABV3TS20_9GAMM</name>
<sequence length="360" mass="40874">MKKNAKKILVVHRSDGVEKYGGDISLLQAFGRELSKKYLVSEYYGVPPRHIISDFDAVLGCNLDRPVQACLTLRRCKQESVKFIFYTLHHPHDGIEAYLKQGVSGWKRLVARVARYSPVIYEEFLWVLRVFFSLLRYRTFIGFVPVKRAQIELLQHADALLVSSQLEHSQIEKDMAVPLRSHVVAHVDDSLPRKRCPVDNRILVPGRIECRKNQILILDVARKFPNFEFVFVGVGTKSEPEYVNEFNRILSLSDNCRSINGLEKEAFYDLLATSYFVVTASWFEVTSLIELYCLNNGIPLVCSKYSYLNGKGAVVKCDPSSSDFLASGILDMLDILKFCNVAVNAEQAEKKLADIIGEVL</sequence>
<gene>
    <name evidence="1" type="ORF">AB4875_02800</name>
</gene>
<comment type="caution">
    <text evidence="1">The sequence shown here is derived from an EMBL/GenBank/DDBJ whole genome shotgun (WGS) entry which is preliminary data.</text>
</comment>
<reference evidence="1 2" key="1">
    <citation type="journal article" date="2011" name="Int. J. Syst. Evol. Microbiol.">
        <title>Zhongshania antarctica gen. nov., sp. nov. and Zhongshania guokunii sp. nov., gammaproteobacteria respectively isolated from coastal attached (fast) ice and surface seawater of the Antarctic.</title>
        <authorList>
            <person name="Li H.J."/>
            <person name="Zhang X.Y."/>
            <person name="Chen C.X."/>
            <person name="Zhang Y.J."/>
            <person name="Gao Z.M."/>
            <person name="Yu Y."/>
            <person name="Chen X.L."/>
            <person name="Chen B."/>
            <person name="Zhang Y.Z."/>
        </authorList>
    </citation>
    <scope>NUCLEOTIDE SEQUENCE [LARGE SCALE GENOMIC DNA]</scope>
    <source>
        <strain evidence="1 2">R06B22</strain>
    </source>
</reference>
<organism evidence="1 2">
    <name type="scientific">Zhongshania arctica</name>
    <dbReference type="NCBI Taxonomy" id="3238302"/>
    <lineage>
        <taxon>Bacteria</taxon>
        <taxon>Pseudomonadati</taxon>
        <taxon>Pseudomonadota</taxon>
        <taxon>Gammaproteobacteria</taxon>
        <taxon>Cellvibrionales</taxon>
        <taxon>Spongiibacteraceae</taxon>
        <taxon>Zhongshania</taxon>
    </lineage>
</organism>
<dbReference type="Gene3D" id="3.40.50.2000">
    <property type="entry name" value="Glycogen Phosphorylase B"/>
    <property type="match status" value="1"/>
</dbReference>